<dbReference type="Proteomes" id="UP000320055">
    <property type="component" value="Unassembled WGS sequence"/>
</dbReference>
<protein>
    <recommendedName>
        <fullName evidence="1">DNA (cytosine-5-)-methyltransferase</fullName>
        <ecNumber evidence="1">2.1.1.37</ecNumber>
    </recommendedName>
</protein>
<dbReference type="InterPro" id="IPR019062">
    <property type="entry name" value="Restrct_endonuc_II_HpaII"/>
</dbReference>
<reference evidence="8 9" key="1">
    <citation type="submission" date="2019-01" db="EMBL/GenBank/DDBJ databases">
        <authorList>
            <person name="Brito A."/>
        </authorList>
    </citation>
    <scope>NUCLEOTIDE SEQUENCE [LARGE SCALE GENOMIC DNA]</scope>
    <source>
        <strain evidence="8">1</strain>
    </source>
</reference>
<dbReference type="PROSITE" id="PS00095">
    <property type="entry name" value="C5_MTASE_2"/>
    <property type="match status" value="1"/>
</dbReference>
<dbReference type="NCBIfam" id="TIGR00675">
    <property type="entry name" value="dcm"/>
    <property type="match status" value="1"/>
</dbReference>
<evidence type="ECO:0000313" key="9">
    <source>
        <dbReference type="Proteomes" id="UP000320055"/>
    </source>
</evidence>
<dbReference type="AlphaFoldDB" id="A0A563VJB3"/>
<dbReference type="InterPro" id="IPR050750">
    <property type="entry name" value="C5-MTase"/>
</dbReference>
<dbReference type="GO" id="GO:0003886">
    <property type="term" value="F:DNA (cytosine-5-)-methyltransferase activity"/>
    <property type="evidence" value="ECO:0007669"/>
    <property type="project" value="UniProtKB-EC"/>
</dbReference>
<dbReference type="PRINTS" id="PR00105">
    <property type="entry name" value="C5METTRFRASE"/>
</dbReference>
<dbReference type="PANTHER" id="PTHR46098">
    <property type="entry name" value="TRNA (CYTOSINE(38)-C(5))-METHYLTRANSFERASE"/>
    <property type="match status" value="1"/>
</dbReference>
<keyword evidence="4 6" id="KW-0949">S-adenosyl-L-methionine</keyword>
<dbReference type="GO" id="GO:0032259">
    <property type="term" value="P:methylation"/>
    <property type="evidence" value="ECO:0007669"/>
    <property type="project" value="UniProtKB-KW"/>
</dbReference>
<dbReference type="InterPro" id="IPR029063">
    <property type="entry name" value="SAM-dependent_MTases_sf"/>
</dbReference>
<organism evidence="8 9">
    <name type="scientific">Hyella patelloides LEGE 07179</name>
    <dbReference type="NCBI Taxonomy" id="945734"/>
    <lineage>
        <taxon>Bacteria</taxon>
        <taxon>Bacillati</taxon>
        <taxon>Cyanobacteriota</taxon>
        <taxon>Cyanophyceae</taxon>
        <taxon>Pleurocapsales</taxon>
        <taxon>Hyellaceae</taxon>
        <taxon>Hyella</taxon>
    </lineage>
</organism>
<evidence type="ECO:0000256" key="4">
    <source>
        <dbReference type="ARBA" id="ARBA00022691"/>
    </source>
</evidence>
<sequence length="548" mass="63516">MMVTNLKEVIYFLYCRYFRGKKPSAYIIENVRHLLKHDNGRTFKIICEHLESVGYTVNYKILKASEYGLPQHRPRIFIVGFNKELIDTFWAFNFPLPIPLKMTMSDVWEGNCSRDIGFTLRVGGRRSPIDDRRNWDGYLVDGEVVRIKPEQGIKMMGFPNNFQFPVSNTEAMKQLGNSVCVDVVYHVAGQVKEYLENNTIKKANKERQLKGRLNKGEWSEFYAFMRLLLDKYLSFGNKEGNPLNEYVVVFKIKHNKADIEYLKNNGQVEIRDLLGTKIKTLTVKELIEQISIEEIYQTIESSKGSSFVMPKVQEYFELLKINSFKGSSYSKGDINISFNHDGIQYSSQNVDIKSDIGSLPTLLNASSATNFIFRINNFNADIDAINDIKTKYKIRDRLLRIRELNSTLEFVKCEKEVHSNNLKKVDSLMPEILAKMLTKYYSGEGAKITDLVTNENEICRVKDYLKAVLLGMFPSKNWDGNYTANGSILVRKQGDLVLYHVIKDNILKDYLFYNTKLDTPSSTRHRFGNLYKEKNQTFIKLNLQIRFI</sequence>
<dbReference type="InterPro" id="IPR001525">
    <property type="entry name" value="C5_MeTfrase"/>
</dbReference>
<keyword evidence="2 6" id="KW-0489">Methyltransferase</keyword>
<accession>A0A563VJB3</accession>
<comment type="similarity">
    <text evidence="6 7">Belongs to the class I-like SAM-binding methyltransferase superfamily. C5-methyltransferase family.</text>
</comment>
<evidence type="ECO:0000256" key="5">
    <source>
        <dbReference type="ARBA" id="ARBA00022747"/>
    </source>
</evidence>
<evidence type="ECO:0000256" key="7">
    <source>
        <dbReference type="RuleBase" id="RU000416"/>
    </source>
</evidence>
<evidence type="ECO:0000256" key="6">
    <source>
        <dbReference type="PROSITE-ProRule" id="PRU01016"/>
    </source>
</evidence>
<dbReference type="Gene3D" id="3.40.50.150">
    <property type="entry name" value="Vaccinia Virus protein VP39"/>
    <property type="match status" value="1"/>
</dbReference>
<evidence type="ECO:0000256" key="2">
    <source>
        <dbReference type="ARBA" id="ARBA00022603"/>
    </source>
</evidence>
<comment type="caution">
    <text evidence="6">Lacks conserved residue(s) required for the propagation of feature annotation.</text>
</comment>
<name>A0A563VJB3_9CYAN</name>
<gene>
    <name evidence="8" type="ORF">H1P_1080021</name>
</gene>
<dbReference type="Pfam" id="PF00145">
    <property type="entry name" value="DNA_methylase"/>
    <property type="match status" value="2"/>
</dbReference>
<dbReference type="Pfam" id="PF09561">
    <property type="entry name" value="RE_HpaII"/>
    <property type="match status" value="1"/>
</dbReference>
<dbReference type="SUPFAM" id="SSF53335">
    <property type="entry name" value="S-adenosyl-L-methionine-dependent methyltransferases"/>
    <property type="match status" value="1"/>
</dbReference>
<dbReference type="EMBL" id="CAACVJ010000011">
    <property type="protein sequence ID" value="VEP11534.1"/>
    <property type="molecule type" value="Genomic_DNA"/>
</dbReference>
<evidence type="ECO:0000313" key="8">
    <source>
        <dbReference type="EMBL" id="VEP11534.1"/>
    </source>
</evidence>
<evidence type="ECO:0000256" key="3">
    <source>
        <dbReference type="ARBA" id="ARBA00022679"/>
    </source>
</evidence>
<dbReference type="PROSITE" id="PS51679">
    <property type="entry name" value="SAM_MT_C5"/>
    <property type="match status" value="1"/>
</dbReference>
<evidence type="ECO:0000256" key="1">
    <source>
        <dbReference type="ARBA" id="ARBA00011975"/>
    </source>
</evidence>
<dbReference type="Gene3D" id="3.90.120.10">
    <property type="entry name" value="DNA Methylase, subunit A, domain 2"/>
    <property type="match status" value="1"/>
</dbReference>
<proteinExistence type="inferred from homology"/>
<keyword evidence="3 6" id="KW-0808">Transferase</keyword>
<keyword evidence="5" id="KW-0680">Restriction system</keyword>
<dbReference type="InterPro" id="IPR031303">
    <property type="entry name" value="C5_meth_CS"/>
</dbReference>
<dbReference type="EC" id="2.1.1.37" evidence="1"/>
<dbReference type="GO" id="GO:0009307">
    <property type="term" value="P:DNA restriction-modification system"/>
    <property type="evidence" value="ECO:0007669"/>
    <property type="project" value="UniProtKB-KW"/>
</dbReference>
<keyword evidence="9" id="KW-1185">Reference proteome</keyword>
<dbReference type="PANTHER" id="PTHR46098:SF1">
    <property type="entry name" value="TRNA (CYTOSINE(38)-C(5))-METHYLTRANSFERASE"/>
    <property type="match status" value="1"/>
</dbReference>